<dbReference type="PANTHER" id="PTHR34477">
    <property type="entry name" value="UPF0213 PROTEIN YHBQ"/>
    <property type="match status" value="1"/>
</dbReference>
<evidence type="ECO:0000313" key="3">
    <source>
        <dbReference type="EMBL" id="CAJ72245.1"/>
    </source>
</evidence>
<dbReference type="InterPro" id="IPR035901">
    <property type="entry name" value="GIY-YIG_endonuc_sf"/>
</dbReference>
<proteinExistence type="inferred from homology"/>
<reference evidence="5" key="4">
    <citation type="submission" date="2017-10" db="EMBL/GenBank/DDBJ databases">
        <authorList>
            <person name="Banno H."/>
            <person name="Chua N.-H."/>
        </authorList>
    </citation>
    <scope>NUCLEOTIDE SEQUENCE [LARGE SCALE GENOMIC DNA]</scope>
    <source>
        <strain evidence="5">Kuenenia_mbr1_ru-nijmegen</strain>
    </source>
</reference>
<dbReference type="OrthoDB" id="9807770at2"/>
<evidence type="ECO:0000313" key="4">
    <source>
        <dbReference type="EMBL" id="QII10392.1"/>
    </source>
</evidence>
<dbReference type="InterPro" id="IPR000305">
    <property type="entry name" value="GIY-YIG_endonuc"/>
</dbReference>
<accession>Q1PYU0</accession>
<evidence type="ECO:0000313" key="7">
    <source>
        <dbReference type="Proteomes" id="UP000501926"/>
    </source>
</evidence>
<dbReference type="Gene3D" id="3.40.1440.10">
    <property type="entry name" value="GIY-YIG endonuclease"/>
    <property type="match status" value="1"/>
</dbReference>
<dbReference type="PANTHER" id="PTHR34477:SF5">
    <property type="entry name" value="BSL5627 PROTEIN"/>
    <property type="match status" value="1"/>
</dbReference>
<protein>
    <submittedName>
        <fullName evidence="4">Excinuclease ABC, C subunit-like</fullName>
    </submittedName>
</protein>
<dbReference type="Proteomes" id="UP000501926">
    <property type="component" value="Chromosome"/>
</dbReference>
<evidence type="ECO:0000259" key="2">
    <source>
        <dbReference type="PROSITE" id="PS50164"/>
    </source>
</evidence>
<sequence>MDKLYSVYIMTNKNNTVLYTGVTNNLKRRVYEHREKRVEGFTKKYNVTKLVYYEIFRDVRNAIFREKQIKGGSRAKKIELINGMNAGWKDLYDGL</sequence>
<reference evidence="3" key="2">
    <citation type="submission" date="2006-01" db="EMBL/GenBank/DDBJ databases">
        <authorList>
            <person name="Genoscope"/>
        </authorList>
    </citation>
    <scope>NUCLEOTIDE SEQUENCE</scope>
</reference>
<dbReference type="RefSeq" id="WP_099326996.1">
    <property type="nucleotide sequence ID" value="NZ_CP049055.1"/>
</dbReference>
<organism evidence="3">
    <name type="scientific">Kuenenia stuttgartiensis</name>
    <dbReference type="NCBI Taxonomy" id="174633"/>
    <lineage>
        <taxon>Bacteria</taxon>
        <taxon>Pseudomonadati</taxon>
        <taxon>Planctomycetota</taxon>
        <taxon>Candidatus Brocadiia</taxon>
        <taxon>Candidatus Brocadiales</taxon>
        <taxon>Candidatus Brocadiaceae</taxon>
        <taxon>Candidatus Kuenenia</taxon>
    </lineage>
</organism>
<keyword evidence="6" id="KW-1185">Reference proteome</keyword>
<dbReference type="EMBL" id="LT934425">
    <property type="protein sequence ID" value="SOH03791.1"/>
    <property type="molecule type" value="Genomic_DNA"/>
</dbReference>
<dbReference type="Proteomes" id="UP000221734">
    <property type="component" value="Chromosome Kuenenia_stuttgartiensis_MBR1"/>
</dbReference>
<comment type="similarity">
    <text evidence="1">Belongs to the UPF0213 family.</text>
</comment>
<dbReference type="CDD" id="cd10448">
    <property type="entry name" value="GIY-YIG_unchar_3"/>
    <property type="match status" value="1"/>
</dbReference>
<evidence type="ECO:0000313" key="5">
    <source>
        <dbReference type="EMBL" id="SOH03791.1"/>
    </source>
</evidence>
<dbReference type="KEGG" id="kst:KSMBR1_1289"/>
<feature type="domain" description="GIY-YIG" evidence="2">
    <location>
        <begin position="3"/>
        <end position="79"/>
    </location>
</feature>
<evidence type="ECO:0000313" key="6">
    <source>
        <dbReference type="Proteomes" id="UP000221734"/>
    </source>
</evidence>
<dbReference type="SUPFAM" id="SSF82771">
    <property type="entry name" value="GIY-YIG endonuclease"/>
    <property type="match status" value="1"/>
</dbReference>
<dbReference type="InterPro" id="IPR050190">
    <property type="entry name" value="UPF0213_domain"/>
</dbReference>
<dbReference type="AlphaFoldDB" id="Q1PYU0"/>
<evidence type="ECO:0000256" key="1">
    <source>
        <dbReference type="ARBA" id="ARBA00007435"/>
    </source>
</evidence>
<reference evidence="3" key="1">
    <citation type="journal article" date="2006" name="Nature">
        <title>Deciphering the evolution and metabolism of an anammox bacterium from a community genome.</title>
        <authorList>
            <person name="Strous M."/>
            <person name="Pelletier E."/>
            <person name="Mangenot S."/>
            <person name="Rattei T."/>
            <person name="Lehner A."/>
            <person name="Taylor M.W."/>
            <person name="Horn M."/>
            <person name="Daims H."/>
            <person name="Bartol-Mavel D."/>
            <person name="Wincker P."/>
            <person name="Barbe V."/>
            <person name="Fonknechten N."/>
            <person name="Vallenet D."/>
            <person name="Segurens B."/>
            <person name="Schenowitz-Truong C."/>
            <person name="Medigue C."/>
            <person name="Collingro A."/>
            <person name="Snel B."/>
            <person name="Dutilh B.E."/>
            <person name="OpDenCamp H.J.M."/>
            <person name="vanDerDrift C."/>
            <person name="Cirpus I."/>
            <person name="vanDePas-Schoonen K.T."/>
            <person name="Harhangi H.R."/>
            <person name="vanNiftrik L."/>
            <person name="Schmid M."/>
            <person name="Keltjens J."/>
            <person name="vanDeVossenberg J."/>
            <person name="Kartal B."/>
            <person name="Meier H."/>
            <person name="Frishman D."/>
            <person name="Huynen M.A."/>
            <person name="Mewes H."/>
            <person name="Weissenbach J."/>
            <person name="Jetten M.S.M."/>
            <person name="Wagner M."/>
            <person name="LePaslier D."/>
        </authorList>
    </citation>
    <scope>NUCLEOTIDE SEQUENCE</scope>
</reference>
<reference evidence="6" key="3">
    <citation type="submission" date="2017-10" db="EMBL/GenBank/DDBJ databases">
        <authorList>
            <person name="Frank J."/>
        </authorList>
    </citation>
    <scope>NUCLEOTIDE SEQUENCE [LARGE SCALE GENOMIC DNA]</scope>
</reference>
<dbReference type="EMBL" id="CT573072">
    <property type="protein sequence ID" value="CAJ72245.1"/>
    <property type="molecule type" value="Genomic_DNA"/>
</dbReference>
<name>Q1PYU0_KUEST</name>
<dbReference type="EMBL" id="CP049055">
    <property type="protein sequence ID" value="QII10392.1"/>
    <property type="molecule type" value="Genomic_DNA"/>
</dbReference>
<dbReference type="Pfam" id="PF01541">
    <property type="entry name" value="GIY-YIG"/>
    <property type="match status" value="1"/>
</dbReference>
<dbReference type="PROSITE" id="PS50164">
    <property type="entry name" value="GIY_YIG"/>
    <property type="match status" value="1"/>
</dbReference>
<gene>
    <name evidence="4" type="ORF">KsCSTR_10130</name>
    <name evidence="5" type="ORF">KSMBR1_1289</name>
    <name evidence="3" type="ORF">kustd1500</name>
</gene>
<reference evidence="4 7" key="5">
    <citation type="submission" date="2020-02" db="EMBL/GenBank/DDBJ databases">
        <title>Newly sequenced genome of strain CSTR1 showed variability in Candidatus Kuenenia stuttgartiensis genomes.</title>
        <authorList>
            <person name="Ding C."/>
            <person name="Adrian L."/>
        </authorList>
    </citation>
    <scope>NUCLEOTIDE SEQUENCE [LARGE SCALE GENOMIC DNA]</scope>
    <source>
        <strain evidence="4 7">CSTR1</strain>
    </source>
</reference>